<accession>A0A8J7MS84</accession>
<dbReference type="AlphaFoldDB" id="A0A8J7MS84"/>
<keyword evidence="3" id="KW-1185">Reference proteome</keyword>
<reference evidence="2" key="1">
    <citation type="submission" date="2021-01" db="EMBL/GenBank/DDBJ databases">
        <title>Genome seq and assembly of Tabrizicola sp. KVB23.</title>
        <authorList>
            <person name="Chhetri G."/>
        </authorList>
    </citation>
    <scope>NUCLEOTIDE SEQUENCE</scope>
    <source>
        <strain evidence="2">KVB23</strain>
    </source>
</reference>
<feature type="transmembrane region" description="Helical" evidence="1">
    <location>
        <begin position="131"/>
        <end position="156"/>
    </location>
</feature>
<name>A0A8J7MS84_9RHOB</name>
<evidence type="ECO:0000256" key="1">
    <source>
        <dbReference type="SAM" id="Phobius"/>
    </source>
</evidence>
<keyword evidence="1" id="KW-0812">Transmembrane</keyword>
<feature type="transmembrane region" description="Helical" evidence="1">
    <location>
        <begin position="37"/>
        <end position="59"/>
    </location>
</feature>
<comment type="caution">
    <text evidence="2">The sequence shown here is derived from an EMBL/GenBank/DDBJ whole genome shotgun (WGS) entry which is preliminary data.</text>
</comment>
<evidence type="ECO:0000313" key="2">
    <source>
        <dbReference type="EMBL" id="MBL4927458.1"/>
    </source>
</evidence>
<feature type="transmembrane region" description="Helical" evidence="1">
    <location>
        <begin position="168"/>
        <end position="184"/>
    </location>
</feature>
<gene>
    <name evidence="2" type="ORF">JI744_04995</name>
</gene>
<organism evidence="2 3">
    <name type="scientific">Fuscibacter oryzae</name>
    <dbReference type="NCBI Taxonomy" id="2803939"/>
    <lineage>
        <taxon>Bacteria</taxon>
        <taxon>Pseudomonadati</taxon>
        <taxon>Pseudomonadota</taxon>
        <taxon>Alphaproteobacteria</taxon>
        <taxon>Rhodobacterales</taxon>
        <taxon>Paracoccaceae</taxon>
        <taxon>Fuscibacter</taxon>
    </lineage>
</organism>
<dbReference type="RefSeq" id="WP_202658587.1">
    <property type="nucleotide sequence ID" value="NZ_JAESVP010000002.1"/>
</dbReference>
<dbReference type="EMBL" id="JAESVP010000002">
    <property type="protein sequence ID" value="MBL4927458.1"/>
    <property type="molecule type" value="Genomic_DNA"/>
</dbReference>
<proteinExistence type="predicted"/>
<sequence>MNTLHLALAILALLVTPGPTNSLLALAGARRGVLMSLPLIPVEMVAYLVVVTPLLIWGAPLVAALPVLKPVLAGLASLWVARLAVTLWRMPEGTGPSIAPVTARSVAVTTLLNPKALVMGLVLMPVLQAPVTALLVFVLVLPPVSLLWITLGAGLLARAGRWLNRGSALWLAALSLLLAARAMAG</sequence>
<protein>
    <recommendedName>
        <fullName evidence="4">Threonine/homoserine/homoserine lactone efflux protein</fullName>
    </recommendedName>
</protein>
<evidence type="ECO:0000313" key="3">
    <source>
        <dbReference type="Proteomes" id="UP000619033"/>
    </source>
</evidence>
<evidence type="ECO:0008006" key="4">
    <source>
        <dbReference type="Google" id="ProtNLM"/>
    </source>
</evidence>
<dbReference type="Proteomes" id="UP000619033">
    <property type="component" value="Unassembled WGS sequence"/>
</dbReference>
<keyword evidence="1" id="KW-1133">Transmembrane helix</keyword>
<keyword evidence="1" id="KW-0472">Membrane</keyword>